<dbReference type="Proteomes" id="UP000438429">
    <property type="component" value="Unassembled WGS sequence"/>
</dbReference>
<gene>
    <name evidence="2" type="ORF">F2P81_005598</name>
</gene>
<reference evidence="2 3" key="1">
    <citation type="submission" date="2019-06" db="EMBL/GenBank/DDBJ databases">
        <title>Draft genomes of female and male turbot (Scophthalmus maximus).</title>
        <authorList>
            <person name="Xu H."/>
            <person name="Xu X.-W."/>
            <person name="Shao C."/>
            <person name="Chen S."/>
        </authorList>
    </citation>
    <scope>NUCLEOTIDE SEQUENCE [LARGE SCALE GENOMIC DNA]</scope>
    <source>
        <strain evidence="2">Ysfricsl-2016a</strain>
        <tissue evidence="2">Blood</tissue>
    </source>
</reference>
<evidence type="ECO:0000313" key="3">
    <source>
        <dbReference type="Proteomes" id="UP000438429"/>
    </source>
</evidence>
<sequence>MLHSDDRAEMWTRPSPAANLAFGQIPNATRETKLPPLCFASSRERARGCPPGIHTGSGEHGPPAGSGPALQGRNPNLSDERDLERLRFLPPDEDLERLRFCPPSGEEEGERDLFWGEEPFPDLELDLLEE</sequence>
<evidence type="ECO:0000313" key="2">
    <source>
        <dbReference type="EMBL" id="KAF0042066.1"/>
    </source>
</evidence>
<proteinExistence type="predicted"/>
<evidence type="ECO:0000256" key="1">
    <source>
        <dbReference type="SAM" id="MobiDB-lite"/>
    </source>
</evidence>
<dbReference type="AlphaFoldDB" id="A0A6A4T3J4"/>
<comment type="caution">
    <text evidence="2">The sequence shown here is derived from an EMBL/GenBank/DDBJ whole genome shotgun (WGS) entry which is preliminary data.</text>
</comment>
<feature type="region of interest" description="Disordered" evidence="1">
    <location>
        <begin position="44"/>
        <end position="130"/>
    </location>
</feature>
<dbReference type="EMBL" id="VEVO01000005">
    <property type="protein sequence ID" value="KAF0042066.1"/>
    <property type="molecule type" value="Genomic_DNA"/>
</dbReference>
<feature type="compositionally biased region" description="Acidic residues" evidence="1">
    <location>
        <begin position="119"/>
        <end position="130"/>
    </location>
</feature>
<protein>
    <submittedName>
        <fullName evidence="2">Uncharacterized protein</fullName>
    </submittedName>
</protein>
<organism evidence="2 3">
    <name type="scientific">Scophthalmus maximus</name>
    <name type="common">Turbot</name>
    <name type="synonym">Psetta maxima</name>
    <dbReference type="NCBI Taxonomy" id="52904"/>
    <lineage>
        <taxon>Eukaryota</taxon>
        <taxon>Metazoa</taxon>
        <taxon>Chordata</taxon>
        <taxon>Craniata</taxon>
        <taxon>Vertebrata</taxon>
        <taxon>Euteleostomi</taxon>
        <taxon>Actinopterygii</taxon>
        <taxon>Neopterygii</taxon>
        <taxon>Teleostei</taxon>
        <taxon>Neoteleostei</taxon>
        <taxon>Acanthomorphata</taxon>
        <taxon>Carangaria</taxon>
        <taxon>Pleuronectiformes</taxon>
        <taxon>Pleuronectoidei</taxon>
        <taxon>Scophthalmidae</taxon>
        <taxon>Scophthalmus</taxon>
    </lineage>
</organism>
<accession>A0A6A4T3J4</accession>
<feature type="compositionally biased region" description="Basic and acidic residues" evidence="1">
    <location>
        <begin position="78"/>
        <end position="87"/>
    </location>
</feature>
<name>A0A6A4T3J4_SCOMX</name>